<dbReference type="PROSITE" id="PS50234">
    <property type="entry name" value="VWFA"/>
    <property type="match status" value="1"/>
</dbReference>
<proteinExistence type="predicted"/>
<gene>
    <name evidence="1" type="ORF">PACLA_8A062908</name>
</gene>
<reference evidence="1" key="1">
    <citation type="submission" date="2020-04" db="EMBL/GenBank/DDBJ databases">
        <authorList>
            <person name="Alioto T."/>
            <person name="Alioto T."/>
            <person name="Gomez Garrido J."/>
        </authorList>
    </citation>
    <scope>NUCLEOTIDE SEQUENCE</scope>
    <source>
        <strain evidence="1">A484AB</strain>
    </source>
</reference>
<dbReference type="Proteomes" id="UP001152795">
    <property type="component" value="Unassembled WGS sequence"/>
</dbReference>
<dbReference type="Pfam" id="PF00092">
    <property type="entry name" value="VWA"/>
    <property type="match status" value="1"/>
</dbReference>
<dbReference type="SUPFAM" id="SSF53300">
    <property type="entry name" value="vWA-like"/>
    <property type="match status" value="1"/>
</dbReference>
<name>A0A7D9KDX9_PARCT</name>
<dbReference type="InterPro" id="IPR002035">
    <property type="entry name" value="VWF_A"/>
</dbReference>
<feature type="non-terminal residue" evidence="1">
    <location>
        <position position="1"/>
    </location>
</feature>
<dbReference type="Gene3D" id="3.40.50.410">
    <property type="entry name" value="von Willebrand factor, type A domain"/>
    <property type="match status" value="1"/>
</dbReference>
<dbReference type="AlphaFoldDB" id="A0A7D9KDX9"/>
<accession>A0A7D9KDX9</accession>
<organism evidence="1 2">
    <name type="scientific">Paramuricea clavata</name>
    <name type="common">Red gorgonian</name>
    <name type="synonym">Violescent sea-whip</name>
    <dbReference type="NCBI Taxonomy" id="317549"/>
    <lineage>
        <taxon>Eukaryota</taxon>
        <taxon>Metazoa</taxon>
        <taxon>Cnidaria</taxon>
        <taxon>Anthozoa</taxon>
        <taxon>Octocorallia</taxon>
        <taxon>Malacalcyonacea</taxon>
        <taxon>Plexauridae</taxon>
        <taxon>Paramuricea</taxon>
    </lineage>
</organism>
<sequence length="105" mass="11701">VFTGTNGDRPDVNDTLILFTDGDAHDLSTAREQAEILKKKSVRIITIAAGKEESVRLFQPILIKMASSPEYAITVNFENLDFFDFVEKASKAVCPKKPEVENIDK</sequence>
<dbReference type="EMBL" id="CACRXK020034346">
    <property type="protein sequence ID" value="CAB4044238.1"/>
    <property type="molecule type" value="Genomic_DNA"/>
</dbReference>
<protein>
    <submittedName>
        <fullName evidence="1">Uncharacterized protein</fullName>
    </submittedName>
</protein>
<comment type="caution">
    <text evidence="1">The sequence shown here is derived from an EMBL/GenBank/DDBJ whole genome shotgun (WGS) entry which is preliminary data.</text>
</comment>
<dbReference type="InterPro" id="IPR036465">
    <property type="entry name" value="vWFA_dom_sf"/>
</dbReference>
<evidence type="ECO:0000313" key="1">
    <source>
        <dbReference type="EMBL" id="CAB4044238.1"/>
    </source>
</evidence>
<evidence type="ECO:0000313" key="2">
    <source>
        <dbReference type="Proteomes" id="UP001152795"/>
    </source>
</evidence>
<keyword evidence="2" id="KW-1185">Reference proteome</keyword>